<gene>
    <name evidence="2" type="ORF">SAMN05444169_1584</name>
</gene>
<name>A0A1M5IIJ7_9BRAD</name>
<feature type="transmembrane region" description="Helical" evidence="1">
    <location>
        <begin position="97"/>
        <end position="116"/>
    </location>
</feature>
<keyword evidence="1" id="KW-1133">Transmembrane helix</keyword>
<feature type="transmembrane region" description="Helical" evidence="1">
    <location>
        <begin position="21"/>
        <end position="43"/>
    </location>
</feature>
<dbReference type="Proteomes" id="UP000190675">
    <property type="component" value="Chromosome I"/>
</dbReference>
<evidence type="ECO:0000313" key="2">
    <source>
        <dbReference type="EMBL" id="SHG27879.1"/>
    </source>
</evidence>
<dbReference type="AlphaFoldDB" id="A0A1M5IIJ7"/>
<dbReference type="PANTHER" id="PTHR28026:SF9">
    <property type="entry name" value="2-HYDROXY-PALMITIC ACID DIOXYGENASE MPO1"/>
    <property type="match status" value="1"/>
</dbReference>
<feature type="transmembrane region" description="Helical" evidence="1">
    <location>
        <begin position="63"/>
        <end position="85"/>
    </location>
</feature>
<dbReference type="EMBL" id="LT670818">
    <property type="protein sequence ID" value="SHG27879.1"/>
    <property type="molecule type" value="Genomic_DNA"/>
</dbReference>
<evidence type="ECO:0000256" key="1">
    <source>
        <dbReference type="SAM" id="Phobius"/>
    </source>
</evidence>
<dbReference type="RefSeq" id="WP_079565479.1">
    <property type="nucleotide sequence ID" value="NZ_LT670818.1"/>
</dbReference>
<protein>
    <submittedName>
        <fullName evidence="2">Uncharacterized membrane protein YGL010W</fullName>
    </submittedName>
</protein>
<accession>A0A1M5IIJ7</accession>
<dbReference type="Pfam" id="PF06127">
    <property type="entry name" value="Mpo1-like"/>
    <property type="match status" value="1"/>
</dbReference>
<reference evidence="2 3" key="1">
    <citation type="submission" date="2016-11" db="EMBL/GenBank/DDBJ databases">
        <authorList>
            <person name="Jaros S."/>
            <person name="Januszkiewicz K."/>
            <person name="Wedrychowicz H."/>
        </authorList>
    </citation>
    <scope>NUCLEOTIDE SEQUENCE [LARGE SCALE GENOMIC DNA]</scope>
    <source>
        <strain evidence="2 3">GAS242</strain>
    </source>
</reference>
<dbReference type="InterPro" id="IPR009305">
    <property type="entry name" value="Mpo1-like"/>
</dbReference>
<dbReference type="OrthoDB" id="5515308at2"/>
<feature type="transmembrane region" description="Helical" evidence="1">
    <location>
        <begin position="136"/>
        <end position="153"/>
    </location>
</feature>
<keyword evidence="1" id="KW-0812">Transmembrane</keyword>
<dbReference type="GO" id="GO:0016020">
    <property type="term" value="C:membrane"/>
    <property type="evidence" value="ECO:0007669"/>
    <property type="project" value="GOC"/>
</dbReference>
<evidence type="ECO:0000313" key="3">
    <source>
        <dbReference type="Proteomes" id="UP000190675"/>
    </source>
</evidence>
<dbReference type="PANTHER" id="PTHR28026">
    <property type="entry name" value="DUF962 DOMAIN PROTEIN (AFU_ORTHOLOGUE AFUA_8G05310)"/>
    <property type="match status" value="1"/>
</dbReference>
<sequence length="187" mass="20433">MNRYFRRQLAAYVEYHRDPSNCVMHVFGILFLFLAAVLPLSLWTVPIFGGSTSAATIAVLPVLIYWFLLDAALGTAIVGASVLLLSAAAMIVDYASAAGVWSIAAVLIVIGVAFQVVGHRVFERRQPALLDNPTHLLLGPMFVMAKLFIAFGFRRDLAVIIQETPQQTRRGSLLGSENLQGEPDLHP</sequence>
<organism evidence="2 3">
    <name type="scientific">Bradyrhizobium erythrophlei</name>
    <dbReference type="NCBI Taxonomy" id="1437360"/>
    <lineage>
        <taxon>Bacteria</taxon>
        <taxon>Pseudomonadati</taxon>
        <taxon>Pseudomonadota</taxon>
        <taxon>Alphaproteobacteria</taxon>
        <taxon>Hyphomicrobiales</taxon>
        <taxon>Nitrobacteraceae</taxon>
        <taxon>Bradyrhizobium</taxon>
    </lineage>
</organism>
<dbReference type="GO" id="GO:0046521">
    <property type="term" value="P:sphingoid catabolic process"/>
    <property type="evidence" value="ECO:0007669"/>
    <property type="project" value="TreeGrafter"/>
</dbReference>
<keyword evidence="1" id="KW-0472">Membrane</keyword>
<proteinExistence type="predicted"/>